<dbReference type="InterPro" id="IPR034746">
    <property type="entry name" value="POTRA"/>
</dbReference>
<dbReference type="Gene3D" id="3.10.20.310">
    <property type="entry name" value="membrane protein fhac"/>
    <property type="match status" value="1"/>
</dbReference>
<evidence type="ECO:0000256" key="1">
    <source>
        <dbReference type="ARBA" id="ARBA00004370"/>
    </source>
</evidence>
<keyword evidence="3 9" id="KW-0997">Cell inner membrane</keyword>
<comment type="similarity">
    <text evidence="9">Belongs to the FtsQ/DivIB family. FtsQ subfamily.</text>
</comment>
<dbReference type="PANTHER" id="PTHR35851:SF1">
    <property type="entry name" value="CELL DIVISION PROTEIN FTSQ"/>
    <property type="match status" value="1"/>
</dbReference>
<keyword evidence="12" id="KW-1185">Reference proteome</keyword>
<dbReference type="Proteomes" id="UP001180487">
    <property type="component" value="Unassembled WGS sequence"/>
</dbReference>
<proteinExistence type="inferred from homology"/>
<comment type="subcellular location">
    <subcellularLocation>
        <location evidence="9">Cell inner membrane</location>
        <topology evidence="9">Single-pass type II membrane protein</topology>
    </subcellularLocation>
    <subcellularLocation>
        <location evidence="1">Membrane</location>
    </subcellularLocation>
    <text evidence="9">Localizes to the division septum.</text>
</comment>
<keyword evidence="2 9" id="KW-1003">Cell membrane</keyword>
<comment type="function">
    <text evidence="9">Essential cell division protein. May link together the upstream cell division proteins, which are predominantly cytoplasmic, with the downstream cell division proteins, which are predominantly periplasmic. May control correct divisome assembly.</text>
</comment>
<keyword evidence="6 9" id="KW-1133">Transmembrane helix</keyword>
<protein>
    <recommendedName>
        <fullName evidence="9">Cell division protein FtsQ</fullName>
    </recommendedName>
</protein>
<dbReference type="GO" id="GO:0051301">
    <property type="term" value="P:cell division"/>
    <property type="evidence" value="ECO:0007669"/>
    <property type="project" value="UniProtKB-KW"/>
</dbReference>
<dbReference type="Pfam" id="PF03799">
    <property type="entry name" value="FtsQ_DivIB_C"/>
    <property type="match status" value="1"/>
</dbReference>
<dbReference type="InterPro" id="IPR005548">
    <property type="entry name" value="Cell_div_FtsQ/DivIB_C"/>
</dbReference>
<evidence type="ECO:0000256" key="6">
    <source>
        <dbReference type="ARBA" id="ARBA00022989"/>
    </source>
</evidence>
<evidence type="ECO:0000313" key="12">
    <source>
        <dbReference type="Proteomes" id="UP001180487"/>
    </source>
</evidence>
<comment type="subunit">
    <text evidence="9">Part of a complex composed of FtsB, FtsL and FtsQ.</text>
</comment>
<dbReference type="InterPro" id="IPR045335">
    <property type="entry name" value="FtsQ_C_sf"/>
</dbReference>
<evidence type="ECO:0000256" key="9">
    <source>
        <dbReference type="HAMAP-Rule" id="MF_00911"/>
    </source>
</evidence>
<gene>
    <name evidence="9" type="primary">ftsQ</name>
    <name evidence="11" type="ORF">J2X19_004869</name>
</gene>
<evidence type="ECO:0000313" key="11">
    <source>
        <dbReference type="EMBL" id="MDR7380167.1"/>
    </source>
</evidence>
<dbReference type="InterPro" id="IPR013685">
    <property type="entry name" value="POTRA_FtsQ_type"/>
</dbReference>
<evidence type="ECO:0000256" key="2">
    <source>
        <dbReference type="ARBA" id="ARBA00022475"/>
    </source>
</evidence>
<evidence type="ECO:0000256" key="7">
    <source>
        <dbReference type="ARBA" id="ARBA00023136"/>
    </source>
</evidence>
<keyword evidence="8 9" id="KW-0131">Cell cycle</keyword>
<reference evidence="11 12" key="1">
    <citation type="submission" date="2023-07" db="EMBL/GenBank/DDBJ databases">
        <title>Sorghum-associated microbial communities from plants grown in Nebraska, USA.</title>
        <authorList>
            <person name="Schachtman D."/>
        </authorList>
    </citation>
    <scope>NUCLEOTIDE SEQUENCE [LARGE SCALE GENOMIC DNA]</scope>
    <source>
        <strain evidence="11 12">BE313</strain>
    </source>
</reference>
<dbReference type="Pfam" id="PF08478">
    <property type="entry name" value="POTRA_1"/>
    <property type="match status" value="1"/>
</dbReference>
<organism evidence="11 12">
    <name type="scientific">Rhodoferax ferrireducens</name>
    <dbReference type="NCBI Taxonomy" id="192843"/>
    <lineage>
        <taxon>Bacteria</taxon>
        <taxon>Pseudomonadati</taxon>
        <taxon>Pseudomonadota</taxon>
        <taxon>Betaproteobacteria</taxon>
        <taxon>Burkholderiales</taxon>
        <taxon>Comamonadaceae</taxon>
        <taxon>Rhodoferax</taxon>
    </lineage>
</organism>
<dbReference type="PANTHER" id="PTHR35851">
    <property type="entry name" value="CELL DIVISION PROTEIN FTSQ"/>
    <property type="match status" value="1"/>
</dbReference>
<evidence type="ECO:0000259" key="10">
    <source>
        <dbReference type="PROSITE" id="PS51779"/>
    </source>
</evidence>
<keyword evidence="4 9" id="KW-0132">Cell division</keyword>
<feature type="domain" description="POTRA" evidence="10">
    <location>
        <begin position="35"/>
        <end position="104"/>
    </location>
</feature>
<evidence type="ECO:0000256" key="3">
    <source>
        <dbReference type="ARBA" id="ARBA00022519"/>
    </source>
</evidence>
<evidence type="ECO:0000256" key="8">
    <source>
        <dbReference type="ARBA" id="ARBA00023306"/>
    </source>
</evidence>
<dbReference type="PROSITE" id="PS51779">
    <property type="entry name" value="POTRA"/>
    <property type="match status" value="1"/>
</dbReference>
<keyword evidence="7 9" id="KW-0472">Membrane</keyword>
<dbReference type="Gene3D" id="3.40.50.11690">
    <property type="entry name" value="Cell division protein FtsQ/DivIB"/>
    <property type="match status" value="1"/>
</dbReference>
<dbReference type="EMBL" id="JAVDXT010000007">
    <property type="protein sequence ID" value="MDR7380167.1"/>
    <property type="molecule type" value="Genomic_DNA"/>
</dbReference>
<accession>A0ABU2CFR1</accession>
<name>A0ABU2CFR1_9BURK</name>
<dbReference type="InterPro" id="IPR026579">
    <property type="entry name" value="FtsQ"/>
</dbReference>
<feature type="transmembrane region" description="Helical" evidence="9">
    <location>
        <begin position="12"/>
        <end position="30"/>
    </location>
</feature>
<dbReference type="HAMAP" id="MF_00911">
    <property type="entry name" value="FtsQ_subfam"/>
    <property type="match status" value="1"/>
</dbReference>
<comment type="caution">
    <text evidence="11">The sequence shown here is derived from an EMBL/GenBank/DDBJ whole genome shotgun (WGS) entry which is preliminary data.</text>
</comment>
<evidence type="ECO:0000256" key="4">
    <source>
        <dbReference type="ARBA" id="ARBA00022618"/>
    </source>
</evidence>
<sequence length="260" mass="28318">MDVKLMNATASVLFLGALVLGMVGLVKWVARQPLFAIGGIAVVGDVAHNNEVTLRANLNGKIKGTFFTVDLAATKAAFESVPWVRKAVVRREFPNRLKVVLQEQQAVAYWGDEDESRLLNNFGEVFEANVDEVERDDLPHLDGPVAQAGQILGMYQTLSPLFAPLDMALDQLTLTNRGGWRAQTNAGGEIELGRGTTEEITQRAQRFIGTVAQVATAYGRTADALERADLRYGEGYALRLRGVTTVATPVATPKKKQAEH</sequence>
<keyword evidence="5 9" id="KW-0812">Transmembrane</keyword>
<evidence type="ECO:0000256" key="5">
    <source>
        <dbReference type="ARBA" id="ARBA00022692"/>
    </source>
</evidence>